<organism evidence="2 3">
    <name type="scientific">Fragilariopsis cylindrus CCMP1102</name>
    <dbReference type="NCBI Taxonomy" id="635003"/>
    <lineage>
        <taxon>Eukaryota</taxon>
        <taxon>Sar</taxon>
        <taxon>Stramenopiles</taxon>
        <taxon>Ochrophyta</taxon>
        <taxon>Bacillariophyta</taxon>
        <taxon>Bacillariophyceae</taxon>
        <taxon>Bacillariophycidae</taxon>
        <taxon>Bacillariales</taxon>
        <taxon>Bacillariaceae</taxon>
        <taxon>Fragilariopsis</taxon>
    </lineage>
</organism>
<dbReference type="SMART" id="SM00554">
    <property type="entry name" value="FAS1"/>
    <property type="match status" value="1"/>
</dbReference>
<evidence type="ECO:0000259" key="1">
    <source>
        <dbReference type="PROSITE" id="PS50213"/>
    </source>
</evidence>
<dbReference type="OrthoDB" id="44517at2759"/>
<dbReference type="Pfam" id="PF02469">
    <property type="entry name" value="Fasciclin"/>
    <property type="match status" value="1"/>
</dbReference>
<dbReference type="PROSITE" id="PS50213">
    <property type="entry name" value="FAS1"/>
    <property type="match status" value="1"/>
</dbReference>
<dbReference type="PANTHER" id="PTHR10900">
    <property type="entry name" value="PERIOSTIN-RELATED"/>
    <property type="match status" value="1"/>
</dbReference>
<dbReference type="InterPro" id="IPR036378">
    <property type="entry name" value="FAS1_dom_sf"/>
</dbReference>
<feature type="domain" description="FAS1" evidence="1">
    <location>
        <begin position="1"/>
        <end position="118"/>
    </location>
</feature>
<feature type="non-terminal residue" evidence="2">
    <location>
        <position position="120"/>
    </location>
</feature>
<evidence type="ECO:0000313" key="3">
    <source>
        <dbReference type="Proteomes" id="UP000095751"/>
    </source>
</evidence>
<dbReference type="FunFam" id="2.30.180.10:FF:000032">
    <property type="entry name" value="Fasciclin domain-containing protein, putative"/>
    <property type="match status" value="1"/>
</dbReference>
<dbReference type="InterPro" id="IPR050904">
    <property type="entry name" value="Adhesion/Biosynth-related"/>
</dbReference>
<dbReference type="EMBL" id="KV784370">
    <property type="protein sequence ID" value="OEU10806.1"/>
    <property type="molecule type" value="Genomic_DNA"/>
</dbReference>
<dbReference type="Gene3D" id="2.30.180.10">
    <property type="entry name" value="FAS1 domain"/>
    <property type="match status" value="1"/>
</dbReference>
<dbReference type="GO" id="GO:0005615">
    <property type="term" value="C:extracellular space"/>
    <property type="evidence" value="ECO:0007669"/>
    <property type="project" value="TreeGrafter"/>
</dbReference>
<dbReference type="KEGG" id="fcy:FRACYDRAFT_163618"/>
<evidence type="ECO:0000313" key="2">
    <source>
        <dbReference type="EMBL" id="OEU10806.1"/>
    </source>
</evidence>
<sequence length="120" mass="12448">TLVTALGAANLVGALAGPNGPFTVFAPTDDAFASLPDGLVTCLLQEENKGELSSLLLYHVVNGVVLSSDLTDGMEARTLEGDFVIVDLTDDIMINNSTVLVADVLATNGVIHIIDEVLVP</sequence>
<protein>
    <submittedName>
        <fullName evidence="2">Beta-Ig-H3/fasciclin</fullName>
    </submittedName>
</protein>
<dbReference type="InParanoid" id="A0A1E7EY99"/>
<dbReference type="Proteomes" id="UP000095751">
    <property type="component" value="Unassembled WGS sequence"/>
</dbReference>
<keyword evidence="3" id="KW-1185">Reference proteome</keyword>
<dbReference type="SUPFAM" id="SSF82153">
    <property type="entry name" value="FAS1 domain"/>
    <property type="match status" value="1"/>
</dbReference>
<accession>A0A1E7EY99</accession>
<gene>
    <name evidence="2" type="ORF">FRACYDRAFT_163618</name>
</gene>
<dbReference type="AlphaFoldDB" id="A0A1E7EY99"/>
<dbReference type="InterPro" id="IPR000782">
    <property type="entry name" value="FAS1_domain"/>
</dbReference>
<name>A0A1E7EY99_9STRA</name>
<feature type="non-terminal residue" evidence="2">
    <location>
        <position position="1"/>
    </location>
</feature>
<reference evidence="2 3" key="1">
    <citation type="submission" date="2016-09" db="EMBL/GenBank/DDBJ databases">
        <title>Extensive genetic diversity and differential bi-allelic expression allows diatom success in the polar Southern Ocean.</title>
        <authorList>
            <consortium name="DOE Joint Genome Institute"/>
            <person name="Mock T."/>
            <person name="Otillar R.P."/>
            <person name="Strauss J."/>
            <person name="Dupont C."/>
            <person name="Frickenhaus S."/>
            <person name="Maumus F."/>
            <person name="Mcmullan M."/>
            <person name="Sanges R."/>
            <person name="Schmutz J."/>
            <person name="Toseland A."/>
            <person name="Valas R."/>
            <person name="Veluchamy A."/>
            <person name="Ward B.J."/>
            <person name="Allen A."/>
            <person name="Barry K."/>
            <person name="Falciatore A."/>
            <person name="Ferrante M."/>
            <person name="Fortunato A.E."/>
            <person name="Gloeckner G."/>
            <person name="Gruber A."/>
            <person name="Hipkin R."/>
            <person name="Janech M."/>
            <person name="Kroth P."/>
            <person name="Leese F."/>
            <person name="Lindquist E."/>
            <person name="Lyon B.R."/>
            <person name="Martin J."/>
            <person name="Mayer C."/>
            <person name="Parker M."/>
            <person name="Quesneville H."/>
            <person name="Raymond J."/>
            <person name="Uhlig C."/>
            <person name="Valentin K.U."/>
            <person name="Worden A.Z."/>
            <person name="Armbrust E.V."/>
            <person name="Bowler C."/>
            <person name="Green B."/>
            <person name="Moulton V."/>
            <person name="Van Oosterhout C."/>
            <person name="Grigoriev I."/>
        </authorList>
    </citation>
    <scope>NUCLEOTIDE SEQUENCE [LARGE SCALE GENOMIC DNA]</scope>
    <source>
        <strain evidence="2 3">CCMP1102</strain>
    </source>
</reference>
<dbReference type="PANTHER" id="PTHR10900:SF77">
    <property type="entry name" value="FI19380P1"/>
    <property type="match status" value="1"/>
</dbReference>
<proteinExistence type="predicted"/>